<dbReference type="SMART" id="SM00267">
    <property type="entry name" value="GGDEF"/>
    <property type="match status" value="1"/>
</dbReference>
<dbReference type="PROSITE" id="PS51831">
    <property type="entry name" value="HD"/>
    <property type="match status" value="1"/>
</dbReference>
<organism evidence="5">
    <name type="scientific">hydrothermal vent metagenome</name>
    <dbReference type="NCBI Taxonomy" id="652676"/>
    <lineage>
        <taxon>unclassified sequences</taxon>
        <taxon>metagenomes</taxon>
        <taxon>ecological metagenomes</taxon>
    </lineage>
</organism>
<dbReference type="NCBIfam" id="TIGR00277">
    <property type="entry name" value="HDIG"/>
    <property type="match status" value="1"/>
</dbReference>
<dbReference type="InterPro" id="IPR021796">
    <property type="entry name" value="Tll0287-like_dom"/>
</dbReference>
<feature type="domain" description="HD-GYP" evidence="4">
    <location>
        <begin position="242"/>
        <end position="437"/>
    </location>
</feature>
<feature type="transmembrane region" description="Helical" evidence="1">
    <location>
        <begin position="14"/>
        <end position="31"/>
    </location>
</feature>
<dbReference type="Pfam" id="PF13487">
    <property type="entry name" value="HD_5"/>
    <property type="match status" value="1"/>
</dbReference>
<evidence type="ECO:0000259" key="2">
    <source>
        <dbReference type="PROSITE" id="PS50887"/>
    </source>
</evidence>
<feature type="transmembrane region" description="Helical" evidence="1">
    <location>
        <begin position="210"/>
        <end position="232"/>
    </location>
</feature>
<reference evidence="5" key="1">
    <citation type="submission" date="2016-10" db="EMBL/GenBank/DDBJ databases">
        <authorList>
            <person name="de Groot N.N."/>
        </authorList>
    </citation>
    <scope>NUCLEOTIDE SEQUENCE</scope>
</reference>
<dbReference type="Pfam" id="PF00990">
    <property type="entry name" value="GGDEF"/>
    <property type="match status" value="1"/>
</dbReference>
<evidence type="ECO:0000256" key="1">
    <source>
        <dbReference type="SAM" id="Phobius"/>
    </source>
</evidence>
<dbReference type="AlphaFoldDB" id="A0A1W1C0G7"/>
<dbReference type="SUPFAM" id="SSF55073">
    <property type="entry name" value="Nucleotide cyclase"/>
    <property type="match status" value="1"/>
</dbReference>
<evidence type="ECO:0000313" key="5">
    <source>
        <dbReference type="EMBL" id="SFV59235.1"/>
    </source>
</evidence>
<dbReference type="Gene3D" id="1.10.3210.10">
    <property type="entry name" value="Hypothetical protein af1432"/>
    <property type="match status" value="1"/>
</dbReference>
<keyword evidence="1" id="KW-1133">Transmembrane helix</keyword>
<accession>A0A1W1C0G7</accession>
<gene>
    <name evidence="5" type="ORF">MNB_SM-6-1507</name>
</gene>
<name>A0A1W1C0G7_9ZZZZ</name>
<dbReference type="PROSITE" id="PS51832">
    <property type="entry name" value="HD_GYP"/>
    <property type="match status" value="1"/>
</dbReference>
<evidence type="ECO:0000259" key="3">
    <source>
        <dbReference type="PROSITE" id="PS51831"/>
    </source>
</evidence>
<dbReference type="InterPro" id="IPR052020">
    <property type="entry name" value="Cyclic_di-GMP/3'3'-cGAMP_PDE"/>
</dbReference>
<dbReference type="Gene3D" id="3.30.70.270">
    <property type="match status" value="1"/>
</dbReference>
<dbReference type="InterPro" id="IPR006675">
    <property type="entry name" value="HDIG_dom"/>
</dbReference>
<dbReference type="SMART" id="SM00471">
    <property type="entry name" value="HDc"/>
    <property type="match status" value="1"/>
</dbReference>
<evidence type="ECO:0000259" key="4">
    <source>
        <dbReference type="PROSITE" id="PS51832"/>
    </source>
</evidence>
<protein>
    <submittedName>
        <fullName evidence="5">Two-component response regulator</fullName>
    </submittedName>
</protein>
<feature type="domain" description="HD" evidence="3">
    <location>
        <begin position="264"/>
        <end position="386"/>
    </location>
</feature>
<dbReference type="InterPro" id="IPR000160">
    <property type="entry name" value="GGDEF_dom"/>
</dbReference>
<keyword evidence="1" id="KW-0472">Membrane</keyword>
<dbReference type="PANTHER" id="PTHR45228:SF4">
    <property type="entry name" value="LIPOPROTEIN"/>
    <property type="match status" value="1"/>
</dbReference>
<dbReference type="NCBIfam" id="TIGR00254">
    <property type="entry name" value="GGDEF"/>
    <property type="match status" value="1"/>
</dbReference>
<sequence>MTKRRKYLSFLTRWLYISWTLLLLVILAIIIERTYTYAKYIAIQKAKTSVNKDLAYRTWVASHGGVYVPVDERTPPNPYLKHITNRDFHAIGKTYTLMNPAYTLSQMMHDYSKLYGVKTHITSTKLLNPKNKPDDWETLALNKIEHSRKQYYEIGKIDGKEYMRLMNPLVTKKSCLKCHAFQGYKVGDIRGGVSVSIPMKPLYSDALKSSLLLTALFLVIWLAGLLTIHYFIKKIHKYINEQEEMYEQYIYGLVNIVEKRDTYTAGHSQRVANYAECIARAMRVSEEGIHLLYRAGMLHDIGKIAIPDSIFLKPSKLTKEEYKLIQEHVSISFEILKKISLFDDIKEVVRDHHEHYDGNGYPRGLRGDETPLLAQILTLADSFDAMTTDRIYKGRKSVQEALQEIEKLSGKQFNPEIVHVALEALKDVQIKEVQHQKPQNLLELERFSYFYKDPLSGLYNETSLLKDIHTLQNYKHIIWLSLKGFHNFNKTYGWDKGDKLLIDIANILKRTFLKQGMLYRFYGDNFLIFSNYTDEIEQMKKRLEKLLYNKEVSIDIRVNTKKMTKDLHIESLRDALKKLF</sequence>
<dbReference type="Pfam" id="PF11845">
    <property type="entry name" value="Tll0287-like"/>
    <property type="match status" value="1"/>
</dbReference>
<dbReference type="InterPro" id="IPR037522">
    <property type="entry name" value="HD_GYP_dom"/>
</dbReference>
<dbReference type="InterPro" id="IPR003607">
    <property type="entry name" value="HD/PDEase_dom"/>
</dbReference>
<dbReference type="PROSITE" id="PS50887">
    <property type="entry name" value="GGDEF"/>
    <property type="match status" value="1"/>
</dbReference>
<keyword evidence="1" id="KW-0812">Transmembrane</keyword>
<dbReference type="CDD" id="cd00077">
    <property type="entry name" value="HDc"/>
    <property type="match status" value="1"/>
</dbReference>
<feature type="domain" description="GGDEF" evidence="2">
    <location>
        <begin position="473"/>
        <end position="580"/>
    </location>
</feature>
<dbReference type="InterPro" id="IPR043128">
    <property type="entry name" value="Rev_trsase/Diguanyl_cyclase"/>
</dbReference>
<dbReference type="SUPFAM" id="SSF109604">
    <property type="entry name" value="HD-domain/PDEase-like"/>
    <property type="match status" value="1"/>
</dbReference>
<dbReference type="EMBL" id="FPHK01000038">
    <property type="protein sequence ID" value="SFV59235.1"/>
    <property type="molecule type" value="Genomic_DNA"/>
</dbReference>
<dbReference type="Gene3D" id="3.30.450.290">
    <property type="match status" value="1"/>
</dbReference>
<dbReference type="PANTHER" id="PTHR45228">
    <property type="entry name" value="CYCLIC DI-GMP PHOSPHODIESTERASE TM_0186-RELATED"/>
    <property type="match status" value="1"/>
</dbReference>
<dbReference type="InterPro" id="IPR006674">
    <property type="entry name" value="HD_domain"/>
</dbReference>
<dbReference type="InterPro" id="IPR029787">
    <property type="entry name" value="Nucleotide_cyclase"/>
</dbReference>
<proteinExistence type="predicted"/>